<name>A0A8I0MY96_9GAMM</name>
<comment type="caution">
    <text evidence="1">The sequence shown here is derived from an EMBL/GenBank/DDBJ whole genome shotgun (WGS) entry which is preliminary data.</text>
</comment>
<sequence>MFTSSLFGSNTTTSTIGEHWPIGGGSSRSSQAGIRVTPETAMANSAVYRAVTLLAESVASMPCELFKRDGEHRVRAKDHPLFNVLRYQPNKKDTAFEYFESGQGFLGTNGNHIALIQRNSKMQVEELIPVHFDKVRVLKGRDGLPYYNFPSENKTLTMDDVHHVKGQSTDGFIGCSPLQIAADTVGLALATEKHAAYSFNNNATISGVIERPKEAEKLTTQTAVDNIVESFAARHSGWRNMFKVALLQEGMTYKQAAMTNEQAQLIEARRMGIADIARLYGIPLNMLQETAGESYKSVEQNTLNFLVFALLPWIKRWEAAMHRDLLLKSERSDYFIEFNLSSLMRGDLKSRYEAYALGRQWGFLSANDIRRLENLPPLGPEGDIYLSPLNMVDSKNAEIHQQLNTASAEQIQEIKAICQR</sequence>
<dbReference type="InterPro" id="IPR006944">
    <property type="entry name" value="Phage/GTA_portal"/>
</dbReference>
<accession>A0A8I0MY96</accession>
<keyword evidence="2" id="KW-1185">Reference proteome</keyword>
<dbReference type="Gene3D" id="3.30.1120.70">
    <property type="match status" value="1"/>
</dbReference>
<dbReference type="Gene3D" id="3.40.140.120">
    <property type="match status" value="1"/>
</dbReference>
<organism evidence="1 2">
    <name type="scientific">Pseudoalteromonas peptidolytica F12-50-A1</name>
    <dbReference type="NCBI Taxonomy" id="1315280"/>
    <lineage>
        <taxon>Bacteria</taxon>
        <taxon>Pseudomonadati</taxon>
        <taxon>Pseudomonadota</taxon>
        <taxon>Gammaproteobacteria</taxon>
        <taxon>Alteromonadales</taxon>
        <taxon>Pseudoalteromonadaceae</taxon>
        <taxon>Pseudoalteromonas</taxon>
    </lineage>
</organism>
<evidence type="ECO:0000313" key="2">
    <source>
        <dbReference type="Proteomes" id="UP000660708"/>
    </source>
</evidence>
<reference evidence="1 2" key="1">
    <citation type="submission" date="2015-06" db="EMBL/GenBank/DDBJ databases">
        <title>Genome sequence of Pseudoalteromonas peptidolytica.</title>
        <authorList>
            <person name="Xie B.-B."/>
            <person name="Rong J.-C."/>
            <person name="Qin Q.-L."/>
            <person name="Zhang Y.-Z."/>
        </authorList>
    </citation>
    <scope>NUCLEOTIDE SEQUENCE [LARGE SCALE GENOMIC DNA]</scope>
    <source>
        <strain evidence="1 2">F12-50-A1</strain>
    </source>
</reference>
<dbReference type="AlphaFoldDB" id="A0A8I0MY96"/>
<evidence type="ECO:0008006" key="3">
    <source>
        <dbReference type="Google" id="ProtNLM"/>
    </source>
</evidence>
<dbReference type="EMBL" id="AQHF01000032">
    <property type="protein sequence ID" value="MBE0348277.1"/>
    <property type="molecule type" value="Genomic_DNA"/>
</dbReference>
<dbReference type="Gene3D" id="1.20.1270.210">
    <property type="match status" value="1"/>
</dbReference>
<proteinExistence type="predicted"/>
<protein>
    <recommendedName>
        <fullName evidence="3">Phage portal protein</fullName>
    </recommendedName>
</protein>
<dbReference type="NCBIfam" id="TIGR01537">
    <property type="entry name" value="portal_HK97"/>
    <property type="match status" value="1"/>
</dbReference>
<dbReference type="RefSeq" id="WP_147389460.1">
    <property type="nucleotide sequence ID" value="NZ_AQHF01000032.1"/>
</dbReference>
<evidence type="ECO:0000313" key="1">
    <source>
        <dbReference type="EMBL" id="MBE0348277.1"/>
    </source>
</evidence>
<gene>
    <name evidence="1" type="ORF">PPEP_a4561</name>
</gene>
<dbReference type="Pfam" id="PF04860">
    <property type="entry name" value="Phage_portal"/>
    <property type="match status" value="1"/>
</dbReference>
<dbReference type="InterPro" id="IPR006427">
    <property type="entry name" value="Portal_HK97"/>
</dbReference>
<dbReference type="Proteomes" id="UP000660708">
    <property type="component" value="Unassembled WGS sequence"/>
</dbReference>